<evidence type="ECO:0000313" key="2">
    <source>
        <dbReference type="Proteomes" id="UP000033684"/>
    </source>
</evidence>
<gene>
    <name evidence="1" type="ORF">VZ94_13735</name>
</gene>
<dbReference type="AlphaFoldDB" id="A0A0F3IHA5"/>
<keyword evidence="2" id="KW-1185">Reference proteome</keyword>
<dbReference type="Proteomes" id="UP000033684">
    <property type="component" value="Unassembled WGS sequence"/>
</dbReference>
<sequence length="60" mass="6798">LRVSRFYSNELFITDRRRPSHQNLVLIKAFLINGKKSGLRKWGLLAKVNSIGKGMSATLP</sequence>
<dbReference type="EMBL" id="LAJX01000137">
    <property type="protein sequence ID" value="KJV06062.1"/>
    <property type="molecule type" value="Genomic_DNA"/>
</dbReference>
<proteinExistence type="predicted"/>
<reference evidence="2" key="1">
    <citation type="submission" date="2015-03" db="EMBL/GenBank/DDBJ databases">
        <title>Draft genome sequence of a novel methanotroph (Sn10-6) isolated from flooded ricefield rhizosphere in India.</title>
        <authorList>
            <person name="Pandit P.S."/>
            <person name="Pore S.D."/>
            <person name="Arora P."/>
            <person name="Kapse N.G."/>
            <person name="Dhakephalkar P.K."/>
            <person name="Rahalkar M.C."/>
        </authorList>
    </citation>
    <scope>NUCLEOTIDE SEQUENCE [LARGE SCALE GENOMIC DNA]</scope>
    <source>
        <strain evidence="2">Sn10-6</strain>
    </source>
</reference>
<feature type="non-terminal residue" evidence="1">
    <location>
        <position position="1"/>
    </location>
</feature>
<organism evidence="1 2">
    <name type="scientific">Methylocucumis oryzae</name>
    <dbReference type="NCBI Taxonomy" id="1632867"/>
    <lineage>
        <taxon>Bacteria</taxon>
        <taxon>Pseudomonadati</taxon>
        <taxon>Pseudomonadota</taxon>
        <taxon>Gammaproteobacteria</taxon>
        <taxon>Methylococcales</taxon>
        <taxon>Methylococcaceae</taxon>
        <taxon>Methylocucumis</taxon>
    </lineage>
</organism>
<protein>
    <submittedName>
        <fullName evidence="1">Uncharacterized protein</fullName>
    </submittedName>
</protein>
<reference evidence="1 2" key="2">
    <citation type="journal article" date="2016" name="Microb. Ecol.">
        <title>Genome Characteristics of a Novel Type I Methanotroph (Sn10-6) Isolated from a Flooded Indian Rice Field.</title>
        <authorList>
            <person name="Rahalkar M.C."/>
            <person name="Pandit P.S."/>
            <person name="Dhakephalkar P.K."/>
            <person name="Pore S."/>
            <person name="Arora P."/>
            <person name="Kapse N."/>
        </authorList>
    </citation>
    <scope>NUCLEOTIDE SEQUENCE [LARGE SCALE GENOMIC DNA]</scope>
    <source>
        <strain evidence="1 2">Sn10-6</strain>
    </source>
</reference>
<comment type="caution">
    <text evidence="1">The sequence shown here is derived from an EMBL/GenBank/DDBJ whole genome shotgun (WGS) entry which is preliminary data.</text>
</comment>
<accession>A0A0F3IHA5</accession>
<name>A0A0F3IHA5_9GAMM</name>
<evidence type="ECO:0000313" key="1">
    <source>
        <dbReference type="EMBL" id="KJV06062.1"/>
    </source>
</evidence>